<evidence type="ECO:0000259" key="2">
    <source>
        <dbReference type="Pfam" id="PF01757"/>
    </source>
</evidence>
<geneLocation type="plasmid" evidence="4 5">
    <name>pRt1078</name>
</geneLocation>
<keyword evidence="4" id="KW-0012">Acyltransferase</keyword>
<dbReference type="GO" id="GO:0016020">
    <property type="term" value="C:membrane"/>
    <property type="evidence" value="ECO:0007669"/>
    <property type="project" value="TreeGrafter"/>
</dbReference>
<dbReference type="Pfam" id="PF19040">
    <property type="entry name" value="SGNH"/>
    <property type="match status" value="1"/>
</dbReference>
<feature type="transmembrane region" description="Helical" evidence="1">
    <location>
        <begin position="375"/>
        <end position="394"/>
    </location>
</feature>
<feature type="transmembrane region" description="Helical" evidence="1">
    <location>
        <begin position="336"/>
        <end position="354"/>
    </location>
</feature>
<keyword evidence="1" id="KW-0472">Membrane</keyword>
<feature type="transmembrane region" description="Helical" evidence="1">
    <location>
        <begin position="130"/>
        <end position="152"/>
    </location>
</feature>
<feature type="transmembrane region" description="Helical" evidence="1">
    <location>
        <begin position="274"/>
        <end position="292"/>
    </location>
</feature>
<evidence type="ECO:0000259" key="3">
    <source>
        <dbReference type="Pfam" id="PF19040"/>
    </source>
</evidence>
<dbReference type="PANTHER" id="PTHR23028:SF53">
    <property type="entry name" value="ACYL_TRANSF_3 DOMAIN-CONTAINING PROTEIN"/>
    <property type="match status" value="1"/>
</dbReference>
<evidence type="ECO:0000313" key="4">
    <source>
        <dbReference type="EMBL" id="WFR97738.1"/>
    </source>
</evidence>
<accession>A0AAF1K853</accession>
<protein>
    <submittedName>
        <fullName evidence="4">Acyltransferase family protein</fullName>
    </submittedName>
</protein>
<keyword evidence="1" id="KW-1133">Transmembrane helix</keyword>
<dbReference type="Pfam" id="PF01757">
    <property type="entry name" value="Acyl_transf_3"/>
    <property type="match status" value="1"/>
</dbReference>
<dbReference type="RefSeq" id="WP_111221266.1">
    <property type="nucleotide sequence ID" value="NZ_CP117256.1"/>
</dbReference>
<feature type="transmembrane region" description="Helical" evidence="1">
    <location>
        <begin position="249"/>
        <end position="268"/>
    </location>
</feature>
<feature type="transmembrane region" description="Helical" evidence="1">
    <location>
        <begin position="192"/>
        <end position="211"/>
    </location>
</feature>
<reference evidence="4 5" key="1">
    <citation type="journal article" date="2018" name="Sci. Rep.">
        <title>Rhizobium tumorigenes sp. nov., a novel plant tumorigenic bacterium isolated from cane gall tumors on thornless blackberry.</title>
        <authorList>
            <person name="Kuzmanovi N."/>
            <person name="Smalla K."/>
            <person name="Gronow S."/>
            <person name="PuBawska J."/>
        </authorList>
    </citation>
    <scope>NUCLEOTIDE SEQUENCE [LARGE SCALE GENOMIC DNA]</scope>
    <source>
        <strain evidence="4 5">1078</strain>
    </source>
</reference>
<evidence type="ECO:0000256" key="1">
    <source>
        <dbReference type="SAM" id="Phobius"/>
    </source>
</evidence>
<dbReference type="PANTHER" id="PTHR23028">
    <property type="entry name" value="ACETYLTRANSFERASE"/>
    <property type="match status" value="1"/>
</dbReference>
<feature type="domain" description="SGNH" evidence="3">
    <location>
        <begin position="439"/>
        <end position="642"/>
    </location>
</feature>
<dbReference type="AlphaFoldDB" id="A0AAF1K853"/>
<feature type="transmembrane region" description="Helical" evidence="1">
    <location>
        <begin position="61"/>
        <end position="81"/>
    </location>
</feature>
<reference evidence="5" key="2">
    <citation type="journal article" date="2023" name="MicrobiologyOpen">
        <title>Genomics of the tumorigenes clade of the family Rhizobiaceae and description of Rhizobium rhododendri sp. nov.</title>
        <authorList>
            <person name="Kuzmanovic N."/>
            <person name="diCenzo G.C."/>
            <person name="Bunk B."/>
            <person name="Sproeer C."/>
            <person name="Fruehling A."/>
            <person name="Neumann-Schaal M."/>
            <person name="Overmann J."/>
            <person name="Smalla K."/>
        </authorList>
    </citation>
    <scope>NUCLEOTIDE SEQUENCE [LARGE SCALE GENOMIC DNA]</scope>
    <source>
        <strain evidence="5">1078</strain>
        <plasmid evidence="5">pRt1078</plasmid>
    </source>
</reference>
<dbReference type="InterPro" id="IPR002656">
    <property type="entry name" value="Acyl_transf_3_dom"/>
</dbReference>
<dbReference type="GO" id="GO:0009103">
    <property type="term" value="P:lipopolysaccharide biosynthetic process"/>
    <property type="evidence" value="ECO:0007669"/>
    <property type="project" value="TreeGrafter"/>
</dbReference>
<evidence type="ECO:0000313" key="5">
    <source>
        <dbReference type="Proteomes" id="UP000249499"/>
    </source>
</evidence>
<name>A0AAF1K853_9HYPH</name>
<feature type="domain" description="Acyltransferase 3" evidence="2">
    <location>
        <begin position="36"/>
        <end position="356"/>
    </location>
</feature>
<feature type="transmembrane region" description="Helical" evidence="1">
    <location>
        <begin position="102"/>
        <end position="124"/>
    </location>
</feature>
<feature type="transmembrane region" description="Helical" evidence="1">
    <location>
        <begin position="313"/>
        <end position="330"/>
    </location>
</feature>
<proteinExistence type="predicted"/>
<dbReference type="InterPro" id="IPR050879">
    <property type="entry name" value="Acyltransferase_3"/>
</dbReference>
<keyword evidence="5" id="KW-1185">Reference proteome</keyword>
<keyword evidence="4" id="KW-0614">Plasmid</keyword>
<keyword evidence="1" id="KW-0812">Transmembrane</keyword>
<dbReference type="KEGG" id="rtu:PR017_21460"/>
<gene>
    <name evidence="4" type="ORF">PR017_21460</name>
</gene>
<dbReference type="GO" id="GO:0016747">
    <property type="term" value="F:acyltransferase activity, transferring groups other than amino-acyl groups"/>
    <property type="evidence" value="ECO:0007669"/>
    <property type="project" value="InterPro"/>
</dbReference>
<dbReference type="InterPro" id="IPR043968">
    <property type="entry name" value="SGNH"/>
</dbReference>
<dbReference type="EMBL" id="CP117256">
    <property type="protein sequence ID" value="WFR97738.1"/>
    <property type="molecule type" value="Genomic_DNA"/>
</dbReference>
<sequence>MSDKLALAVTKTNELRTQHDKTAVSLASTKGIYRPDIDGLRALAVSIVLIYHTGITGLRGGFIGVDVFFVISGFLITSLLRSDLEQNTFSIVRFYERRVRRIFPALIAVIAVTLAVAPVVLFPVEIRTTALTAITALSSFSNIYLLNSAGYFGADVNSQPLIHTWSLGVEEQFYLAFPLVLAVVGTSRPRKAFWVIAGLALASLIGGILLTTANRDVAYYFPLTRAWELLVGSLLAYRGLPLMPRIFRELGMLAAVVLLLACSLKFHSGLAFPGYYAVIPCLTAAVLIGVGGQGPSIVKSLLSAGPVVWVGKISYSLYLWHWPIFIYYQLARGTALSAPEALGLVAASIVTAYLSWRYIEQPFRERKIAGNRTALFAWAGTAYMILCAGSVLLYSNILTITRGSEADRLASYIDYDDTPTYRRGVCFLLGHLNSLSDYDRDTCLKPSIDKPNLLLVGDSHAADLWSGLHAVLPQENVMQATSSGCKPVIVLKGERGCTDLMQMVFNDFLKTHHPETLVLSARWIASDIPDLVKTIEALRSKAGRIVVFGPIVEYVKPLPRLLAQVAGGRDESLLVSARNFEQVATDEGMAAAVNAAGGSYISTYGLLCPTNGAVCTTEQNGVPLQWDYGHLTAEGSKVVAQQAISSSPDFFKPTSF</sequence>
<keyword evidence="4" id="KW-0808">Transferase</keyword>
<organism evidence="4 5">
    <name type="scientific">Rhizobium tumorigenes</name>
    <dbReference type="NCBI Taxonomy" id="2041385"/>
    <lineage>
        <taxon>Bacteria</taxon>
        <taxon>Pseudomonadati</taxon>
        <taxon>Pseudomonadota</taxon>
        <taxon>Alphaproteobacteria</taxon>
        <taxon>Hyphomicrobiales</taxon>
        <taxon>Rhizobiaceae</taxon>
        <taxon>Rhizobium/Agrobacterium group</taxon>
        <taxon>Rhizobium</taxon>
    </lineage>
</organism>
<dbReference type="Proteomes" id="UP000249499">
    <property type="component" value="Plasmid pRt1078"/>
</dbReference>